<proteinExistence type="inferred from homology"/>
<feature type="transmembrane region" description="Helical" evidence="8">
    <location>
        <begin position="198"/>
        <end position="221"/>
    </location>
</feature>
<dbReference type="Proteomes" id="UP000284841">
    <property type="component" value="Unassembled WGS sequence"/>
</dbReference>
<dbReference type="PANTHER" id="PTHR30269">
    <property type="entry name" value="TRANSMEMBRANE PROTEIN YFCA"/>
    <property type="match status" value="1"/>
</dbReference>
<evidence type="ECO:0000313" key="10">
    <source>
        <dbReference type="Proteomes" id="UP000284841"/>
    </source>
</evidence>
<dbReference type="Pfam" id="PF01925">
    <property type="entry name" value="TauE"/>
    <property type="match status" value="1"/>
</dbReference>
<gene>
    <name evidence="9" type="ORF">DW099_11695</name>
</gene>
<reference evidence="9 10" key="1">
    <citation type="submission" date="2018-08" db="EMBL/GenBank/DDBJ databases">
        <title>A genome reference for cultivated species of the human gut microbiota.</title>
        <authorList>
            <person name="Zou Y."/>
            <person name="Xue W."/>
            <person name="Luo G."/>
        </authorList>
    </citation>
    <scope>NUCLEOTIDE SEQUENCE [LARGE SCALE GENOMIC DNA]</scope>
    <source>
        <strain evidence="9 10">AM07-24</strain>
    </source>
</reference>
<keyword evidence="6 8" id="KW-1133">Transmembrane helix</keyword>
<keyword evidence="3" id="KW-0813">Transport</keyword>
<evidence type="ECO:0000256" key="5">
    <source>
        <dbReference type="ARBA" id="ARBA00022692"/>
    </source>
</evidence>
<evidence type="ECO:0000256" key="1">
    <source>
        <dbReference type="ARBA" id="ARBA00004651"/>
    </source>
</evidence>
<accession>A0A415E139</accession>
<keyword evidence="7 8" id="KW-0472">Membrane</keyword>
<dbReference type="InterPro" id="IPR052017">
    <property type="entry name" value="TSUP"/>
</dbReference>
<dbReference type="STRING" id="1776384.GCA_900086585_00828"/>
<dbReference type="AlphaFoldDB" id="A0A415E139"/>
<evidence type="ECO:0000313" key="9">
    <source>
        <dbReference type="EMBL" id="RHJ87356.1"/>
    </source>
</evidence>
<keyword evidence="5 8" id="KW-0812">Transmembrane</keyword>
<evidence type="ECO:0000256" key="7">
    <source>
        <dbReference type="ARBA" id="ARBA00023136"/>
    </source>
</evidence>
<comment type="similarity">
    <text evidence="2 8">Belongs to the 4-toluene sulfonate uptake permease (TSUP) (TC 2.A.102) family.</text>
</comment>
<dbReference type="RefSeq" id="WP_118335842.1">
    <property type="nucleotide sequence ID" value="NZ_AP025567.1"/>
</dbReference>
<comment type="subcellular location">
    <subcellularLocation>
        <location evidence="1 8">Cell membrane</location>
        <topology evidence="1 8">Multi-pass membrane protein</topology>
    </subcellularLocation>
</comment>
<evidence type="ECO:0000256" key="3">
    <source>
        <dbReference type="ARBA" id="ARBA00022448"/>
    </source>
</evidence>
<feature type="transmembrane region" description="Helical" evidence="8">
    <location>
        <begin position="77"/>
        <end position="95"/>
    </location>
</feature>
<sequence length="246" mass="26816">MNGMPALLLSIFLLVVFFCGYFIQQITGFGAAIFCLPFALLVLPREVFMPAAWLFTGGQAILILIRQRKKVNVRQLMIVLTLAVLFGPISADYLLAHVSEALIKICLGLFIIVNSAYELYGIYRGKKKKGLRLWHCLYPIGSGALQSAYGIGGPLLIAYLNKTVEEKDALRSTVCGYWAVLNTFLLGKYIVSGQMTSVSAGVCLMLLPAVLAGAVTGSIVLKKINQRTFTIAVHCVLMGSAIFMII</sequence>
<evidence type="ECO:0000256" key="2">
    <source>
        <dbReference type="ARBA" id="ARBA00009142"/>
    </source>
</evidence>
<keyword evidence="10" id="KW-1185">Reference proteome</keyword>
<feature type="transmembrane region" description="Helical" evidence="8">
    <location>
        <begin position="135"/>
        <end position="157"/>
    </location>
</feature>
<dbReference type="OrthoDB" id="7843147at2"/>
<comment type="caution">
    <text evidence="9">The sequence shown here is derived from an EMBL/GenBank/DDBJ whole genome shotgun (WGS) entry which is preliminary data.</text>
</comment>
<dbReference type="InterPro" id="IPR002781">
    <property type="entry name" value="TM_pro_TauE-like"/>
</dbReference>
<keyword evidence="4 8" id="KW-1003">Cell membrane</keyword>
<feature type="transmembrane region" description="Helical" evidence="8">
    <location>
        <begin position="227"/>
        <end position="245"/>
    </location>
</feature>
<dbReference type="PANTHER" id="PTHR30269:SF37">
    <property type="entry name" value="MEMBRANE TRANSPORTER PROTEIN"/>
    <property type="match status" value="1"/>
</dbReference>
<evidence type="ECO:0000256" key="8">
    <source>
        <dbReference type="RuleBase" id="RU363041"/>
    </source>
</evidence>
<feature type="transmembrane region" description="Helical" evidence="8">
    <location>
        <begin position="101"/>
        <end position="123"/>
    </location>
</feature>
<organism evidence="9 10">
    <name type="scientific">Emergencia timonensis</name>
    <dbReference type="NCBI Taxonomy" id="1776384"/>
    <lineage>
        <taxon>Bacteria</taxon>
        <taxon>Bacillati</taxon>
        <taxon>Bacillota</taxon>
        <taxon>Clostridia</taxon>
        <taxon>Peptostreptococcales</taxon>
        <taxon>Anaerovoracaceae</taxon>
        <taxon>Emergencia</taxon>
    </lineage>
</organism>
<evidence type="ECO:0000256" key="6">
    <source>
        <dbReference type="ARBA" id="ARBA00022989"/>
    </source>
</evidence>
<dbReference type="GO" id="GO:0005886">
    <property type="term" value="C:plasma membrane"/>
    <property type="evidence" value="ECO:0007669"/>
    <property type="project" value="UniProtKB-SubCell"/>
</dbReference>
<name>A0A415E139_9FIRM</name>
<dbReference type="EMBL" id="QRMS01000003">
    <property type="protein sequence ID" value="RHJ87356.1"/>
    <property type="molecule type" value="Genomic_DNA"/>
</dbReference>
<evidence type="ECO:0000256" key="4">
    <source>
        <dbReference type="ARBA" id="ARBA00022475"/>
    </source>
</evidence>
<feature type="transmembrane region" description="Helical" evidence="8">
    <location>
        <begin position="47"/>
        <end position="65"/>
    </location>
</feature>
<protein>
    <recommendedName>
        <fullName evidence="8">Probable membrane transporter protein</fullName>
    </recommendedName>
</protein>